<evidence type="ECO:0000313" key="2">
    <source>
        <dbReference type="Proteomes" id="UP000828048"/>
    </source>
</evidence>
<proteinExistence type="predicted"/>
<keyword evidence="2" id="KW-1185">Reference proteome</keyword>
<protein>
    <submittedName>
        <fullName evidence="1">Uncharacterized protein</fullName>
    </submittedName>
</protein>
<accession>A0ACB7Y3C4</accession>
<comment type="caution">
    <text evidence="1">The sequence shown here is derived from an EMBL/GenBank/DDBJ whole genome shotgun (WGS) entry which is preliminary data.</text>
</comment>
<evidence type="ECO:0000313" key="1">
    <source>
        <dbReference type="EMBL" id="KAH7847505.1"/>
    </source>
</evidence>
<organism evidence="1 2">
    <name type="scientific">Vaccinium darrowii</name>
    <dbReference type="NCBI Taxonomy" id="229202"/>
    <lineage>
        <taxon>Eukaryota</taxon>
        <taxon>Viridiplantae</taxon>
        <taxon>Streptophyta</taxon>
        <taxon>Embryophyta</taxon>
        <taxon>Tracheophyta</taxon>
        <taxon>Spermatophyta</taxon>
        <taxon>Magnoliopsida</taxon>
        <taxon>eudicotyledons</taxon>
        <taxon>Gunneridae</taxon>
        <taxon>Pentapetalae</taxon>
        <taxon>asterids</taxon>
        <taxon>Ericales</taxon>
        <taxon>Ericaceae</taxon>
        <taxon>Vaccinioideae</taxon>
        <taxon>Vaccinieae</taxon>
        <taxon>Vaccinium</taxon>
    </lineage>
</organism>
<name>A0ACB7Y3C4_9ERIC</name>
<dbReference type="Proteomes" id="UP000828048">
    <property type="component" value="Chromosome 5"/>
</dbReference>
<sequence>MCESELGSNIIVQLFVQFHDVQSKVSDIIGSFRGRLILWACKELGNALKRSPIDTLIHSCLLEERSCAASYNYDAPGATYTLKWTFHNDLGLVFVDVYPRILHLLYVDDLLAMVKRAFSEIYDPTLQRLR</sequence>
<reference evidence="1 2" key="1">
    <citation type="journal article" date="2021" name="Hortic Res">
        <title>High-quality reference genome and annotation aids understanding of berry development for evergreen blueberry (Vaccinium darrowii).</title>
        <authorList>
            <person name="Yu J."/>
            <person name="Hulse-Kemp A.M."/>
            <person name="Babiker E."/>
            <person name="Staton M."/>
        </authorList>
    </citation>
    <scope>NUCLEOTIDE SEQUENCE [LARGE SCALE GENOMIC DNA]</scope>
    <source>
        <strain evidence="2">cv. NJ 8807/NJ 8810</strain>
        <tissue evidence="1">Young leaf</tissue>
    </source>
</reference>
<dbReference type="EMBL" id="CM037155">
    <property type="protein sequence ID" value="KAH7847505.1"/>
    <property type="molecule type" value="Genomic_DNA"/>
</dbReference>
<gene>
    <name evidence="1" type="ORF">Vadar_026905</name>
</gene>